<dbReference type="AlphaFoldDB" id="A0A0L9UWW6"/>
<evidence type="ECO:0000313" key="1">
    <source>
        <dbReference type="EMBL" id="KOM47024.1"/>
    </source>
</evidence>
<accession>A0A0L9UWW6</accession>
<evidence type="ECO:0000313" key="2">
    <source>
        <dbReference type="Proteomes" id="UP000053144"/>
    </source>
</evidence>
<reference evidence="2" key="1">
    <citation type="journal article" date="2015" name="Proc. Natl. Acad. Sci. U.S.A.">
        <title>Genome sequencing of adzuki bean (Vigna angularis) provides insight into high starch and low fat accumulation and domestication.</title>
        <authorList>
            <person name="Yang K."/>
            <person name="Tian Z."/>
            <person name="Chen C."/>
            <person name="Luo L."/>
            <person name="Zhao B."/>
            <person name="Wang Z."/>
            <person name="Yu L."/>
            <person name="Li Y."/>
            <person name="Sun Y."/>
            <person name="Li W."/>
            <person name="Chen Y."/>
            <person name="Li Y."/>
            <person name="Zhang Y."/>
            <person name="Ai D."/>
            <person name="Zhao J."/>
            <person name="Shang C."/>
            <person name="Ma Y."/>
            <person name="Wu B."/>
            <person name="Wang M."/>
            <person name="Gao L."/>
            <person name="Sun D."/>
            <person name="Zhang P."/>
            <person name="Guo F."/>
            <person name="Wang W."/>
            <person name="Li Y."/>
            <person name="Wang J."/>
            <person name="Varshney R.K."/>
            <person name="Wang J."/>
            <person name="Ling H.Q."/>
            <person name="Wan P."/>
        </authorList>
    </citation>
    <scope>NUCLEOTIDE SEQUENCE</scope>
    <source>
        <strain evidence="2">cv. Jingnong 6</strain>
    </source>
</reference>
<sequence>MMTAERHIKVADGGLKKAMEIHYLQVRRSRGMTFMWLAAVSGGRRRFRKVCGLRLWVESEDVLIV</sequence>
<protein>
    <submittedName>
        <fullName evidence="1">Uncharacterized protein</fullName>
    </submittedName>
</protein>
<proteinExistence type="predicted"/>
<dbReference type="Proteomes" id="UP000053144">
    <property type="component" value="Chromosome 7"/>
</dbReference>
<organism evidence="1 2">
    <name type="scientific">Phaseolus angularis</name>
    <name type="common">Azuki bean</name>
    <name type="synonym">Vigna angularis</name>
    <dbReference type="NCBI Taxonomy" id="3914"/>
    <lineage>
        <taxon>Eukaryota</taxon>
        <taxon>Viridiplantae</taxon>
        <taxon>Streptophyta</taxon>
        <taxon>Embryophyta</taxon>
        <taxon>Tracheophyta</taxon>
        <taxon>Spermatophyta</taxon>
        <taxon>Magnoliopsida</taxon>
        <taxon>eudicotyledons</taxon>
        <taxon>Gunneridae</taxon>
        <taxon>Pentapetalae</taxon>
        <taxon>rosids</taxon>
        <taxon>fabids</taxon>
        <taxon>Fabales</taxon>
        <taxon>Fabaceae</taxon>
        <taxon>Papilionoideae</taxon>
        <taxon>50 kb inversion clade</taxon>
        <taxon>NPAAA clade</taxon>
        <taxon>indigoferoid/millettioid clade</taxon>
        <taxon>Phaseoleae</taxon>
        <taxon>Vigna</taxon>
    </lineage>
</organism>
<dbReference type="EMBL" id="CM003377">
    <property type="protein sequence ID" value="KOM47024.1"/>
    <property type="molecule type" value="Genomic_DNA"/>
</dbReference>
<gene>
    <name evidence="1" type="ORF">LR48_Vigan07g072800</name>
</gene>
<dbReference type="Gramene" id="KOM47024">
    <property type="protein sequence ID" value="KOM47024"/>
    <property type="gene ID" value="LR48_Vigan07g072800"/>
</dbReference>
<name>A0A0L9UWW6_PHAAN</name>